<dbReference type="InterPro" id="IPR036770">
    <property type="entry name" value="Ankyrin_rpt-contain_sf"/>
</dbReference>
<evidence type="ECO:0000256" key="2">
    <source>
        <dbReference type="SAM" id="MobiDB-lite"/>
    </source>
</evidence>
<sequence length="340" mass="37973">MPNQLSFEAVEHMLDELDSLASSDDDESAESSLSLSSSSTTASSSCLSVTGSDSSTLVWSNHHPSDTDVAEEESSLLLSVIRHYCCCHFLRVLMQRFSYAPEDDSQREPLLQPEEKGDDVAMSPCSTLGSPKRNAPKRSFSAEERVLALIHQRQSATAGNGPKPWDTFQTILQNEKRNVATCSAKELPSDYWVPWNTEGYSLELTKAVRQGDVSLVQSYAGNLQCSNAYGESILHVAARRGDLVLLQYLVEQRAISLRVCCESERNVLHDACWTSRPSFACISWLLEHVPELLLVQDARGRAPLEYAPSDTWDEWNAYLKENPHLVLLSADRLETLRRVH</sequence>
<feature type="repeat" description="ANK" evidence="1">
    <location>
        <begin position="229"/>
        <end position="254"/>
    </location>
</feature>
<reference evidence="3 4" key="1">
    <citation type="journal article" date="2015" name="Plant Cell">
        <title>Oil accumulation by the oleaginous diatom Fistulifera solaris as revealed by the genome and transcriptome.</title>
        <authorList>
            <person name="Tanaka T."/>
            <person name="Maeda Y."/>
            <person name="Veluchamy A."/>
            <person name="Tanaka M."/>
            <person name="Abida H."/>
            <person name="Marechal E."/>
            <person name="Bowler C."/>
            <person name="Muto M."/>
            <person name="Sunaga Y."/>
            <person name="Tanaka M."/>
            <person name="Yoshino T."/>
            <person name="Taniguchi T."/>
            <person name="Fukuda Y."/>
            <person name="Nemoto M."/>
            <person name="Matsumoto M."/>
            <person name="Wong P.S."/>
            <person name="Aburatani S."/>
            <person name="Fujibuchi W."/>
        </authorList>
    </citation>
    <scope>NUCLEOTIDE SEQUENCE [LARGE SCALE GENOMIC DNA]</scope>
    <source>
        <strain evidence="3 4">JPCC DA0580</strain>
    </source>
</reference>
<evidence type="ECO:0000313" key="3">
    <source>
        <dbReference type="EMBL" id="GAX27549.1"/>
    </source>
</evidence>
<keyword evidence="4" id="KW-1185">Reference proteome</keyword>
<dbReference type="Pfam" id="PF12796">
    <property type="entry name" value="Ank_2"/>
    <property type="match status" value="1"/>
</dbReference>
<gene>
    <name evidence="3" type="ORF">FisN_13Hh365</name>
</gene>
<dbReference type="Proteomes" id="UP000198406">
    <property type="component" value="Unassembled WGS sequence"/>
</dbReference>
<accession>A0A1Z5KMM8</accession>
<dbReference type="EMBL" id="BDSP01000259">
    <property type="protein sequence ID" value="GAX27549.1"/>
    <property type="molecule type" value="Genomic_DNA"/>
</dbReference>
<organism evidence="3 4">
    <name type="scientific">Fistulifera solaris</name>
    <name type="common">Oleaginous diatom</name>
    <dbReference type="NCBI Taxonomy" id="1519565"/>
    <lineage>
        <taxon>Eukaryota</taxon>
        <taxon>Sar</taxon>
        <taxon>Stramenopiles</taxon>
        <taxon>Ochrophyta</taxon>
        <taxon>Bacillariophyta</taxon>
        <taxon>Bacillariophyceae</taxon>
        <taxon>Bacillariophycidae</taxon>
        <taxon>Naviculales</taxon>
        <taxon>Naviculaceae</taxon>
        <taxon>Fistulifera</taxon>
    </lineage>
</organism>
<dbReference type="OrthoDB" id="204260at2759"/>
<dbReference type="SMART" id="SM00248">
    <property type="entry name" value="ANK"/>
    <property type="match status" value="2"/>
</dbReference>
<dbReference type="InParanoid" id="A0A1Z5KMM8"/>
<dbReference type="InterPro" id="IPR002110">
    <property type="entry name" value="Ankyrin_rpt"/>
</dbReference>
<keyword evidence="1" id="KW-0040">ANK repeat</keyword>
<feature type="region of interest" description="Disordered" evidence="2">
    <location>
        <begin position="104"/>
        <end position="136"/>
    </location>
</feature>
<evidence type="ECO:0000256" key="1">
    <source>
        <dbReference type="PROSITE-ProRule" id="PRU00023"/>
    </source>
</evidence>
<comment type="caution">
    <text evidence="3">The sequence shown here is derived from an EMBL/GenBank/DDBJ whole genome shotgun (WGS) entry which is preliminary data.</text>
</comment>
<name>A0A1Z5KMM8_FISSO</name>
<feature type="compositionally biased region" description="Low complexity" evidence="2">
    <location>
        <begin position="30"/>
        <end position="45"/>
    </location>
</feature>
<feature type="region of interest" description="Disordered" evidence="2">
    <location>
        <begin position="16"/>
        <end position="45"/>
    </location>
</feature>
<dbReference type="SUPFAM" id="SSF48403">
    <property type="entry name" value="Ankyrin repeat"/>
    <property type="match status" value="1"/>
</dbReference>
<proteinExistence type="predicted"/>
<protein>
    <submittedName>
        <fullName evidence="3">Uncharacterized protein</fullName>
    </submittedName>
</protein>
<dbReference type="PROSITE" id="PS50088">
    <property type="entry name" value="ANK_REPEAT"/>
    <property type="match status" value="1"/>
</dbReference>
<dbReference type="Gene3D" id="1.25.40.20">
    <property type="entry name" value="Ankyrin repeat-containing domain"/>
    <property type="match status" value="1"/>
</dbReference>
<dbReference type="PROSITE" id="PS50297">
    <property type="entry name" value="ANK_REP_REGION"/>
    <property type="match status" value="1"/>
</dbReference>
<dbReference type="AlphaFoldDB" id="A0A1Z5KMM8"/>
<evidence type="ECO:0000313" key="4">
    <source>
        <dbReference type="Proteomes" id="UP000198406"/>
    </source>
</evidence>